<proteinExistence type="predicted"/>
<evidence type="ECO:0000313" key="2">
    <source>
        <dbReference type="EMBL" id="TEB20342.1"/>
    </source>
</evidence>
<keyword evidence="1" id="KW-1133">Transmembrane helix</keyword>
<evidence type="ECO:0000256" key="1">
    <source>
        <dbReference type="SAM" id="Phobius"/>
    </source>
</evidence>
<feature type="transmembrane region" description="Helical" evidence="1">
    <location>
        <begin position="113"/>
        <end position="135"/>
    </location>
</feature>
<protein>
    <submittedName>
        <fullName evidence="2">Uncharacterized protein</fullName>
    </submittedName>
</protein>
<dbReference type="EMBL" id="QPFP01000144">
    <property type="protein sequence ID" value="TEB20342.1"/>
    <property type="molecule type" value="Genomic_DNA"/>
</dbReference>
<dbReference type="Proteomes" id="UP000298030">
    <property type="component" value="Unassembled WGS sequence"/>
</dbReference>
<feature type="transmembrane region" description="Helical" evidence="1">
    <location>
        <begin position="59"/>
        <end position="78"/>
    </location>
</feature>
<feature type="transmembrane region" description="Helical" evidence="1">
    <location>
        <begin position="178"/>
        <end position="201"/>
    </location>
</feature>
<dbReference type="OrthoDB" id="2756618at2759"/>
<gene>
    <name evidence="2" type="ORF">FA13DRAFT_1801047</name>
</gene>
<feature type="transmembrane region" description="Helical" evidence="1">
    <location>
        <begin position="142"/>
        <end position="166"/>
    </location>
</feature>
<keyword evidence="1" id="KW-0812">Transmembrane</keyword>
<feature type="transmembrane region" description="Helical" evidence="1">
    <location>
        <begin position="257"/>
        <end position="276"/>
    </location>
</feature>
<feature type="transmembrane region" description="Helical" evidence="1">
    <location>
        <begin position="23"/>
        <end position="47"/>
    </location>
</feature>
<sequence>MLDTLDPATVAARDTADQHNMLLGFWLGAIGFGLYTYMFALFVKIAIQTRRRNPPLSAKVFSLGALVMYILTVIYMGFNTSRYLYAFSPDWIDASDGQLPVSYLRDWKRAENLTTSIIIGVLVCIGDSLAIYRCLIIWQMNWWVIALPGLLYIFGIVDTAVLQVWLKRPAFLTPAQAIFLLNMAFPVNIAQSCLVTGLIAFRIWRQHRVSRAAGLSEHGAGLGLLTIIRIIVESTMIFTIQLVVLCILSYFNSPAQWALLGTLVPSMGMVFVLLSIRVHGAKKTPHPTLRLPWGSGQNTSTPWIILNGTSEAVSHAPHQQRGHRRTVSDGILFAPPSTSLPERVRYPSAPFGGATAPTPEDGCNAATAAGNSVIIPTSDGKTFNITAVPVATVQYAISGPA</sequence>
<dbReference type="AlphaFoldDB" id="A0A4Y7SFD0"/>
<keyword evidence="3" id="KW-1185">Reference proteome</keyword>
<comment type="caution">
    <text evidence="2">The sequence shown here is derived from an EMBL/GenBank/DDBJ whole genome shotgun (WGS) entry which is preliminary data.</text>
</comment>
<name>A0A4Y7SFD0_COPMI</name>
<evidence type="ECO:0000313" key="3">
    <source>
        <dbReference type="Proteomes" id="UP000298030"/>
    </source>
</evidence>
<accession>A0A4Y7SFD0</accession>
<feature type="transmembrane region" description="Helical" evidence="1">
    <location>
        <begin position="222"/>
        <end position="251"/>
    </location>
</feature>
<organism evidence="2 3">
    <name type="scientific">Coprinellus micaceus</name>
    <name type="common">Glistening ink-cap mushroom</name>
    <name type="synonym">Coprinus micaceus</name>
    <dbReference type="NCBI Taxonomy" id="71717"/>
    <lineage>
        <taxon>Eukaryota</taxon>
        <taxon>Fungi</taxon>
        <taxon>Dikarya</taxon>
        <taxon>Basidiomycota</taxon>
        <taxon>Agaricomycotina</taxon>
        <taxon>Agaricomycetes</taxon>
        <taxon>Agaricomycetidae</taxon>
        <taxon>Agaricales</taxon>
        <taxon>Agaricineae</taxon>
        <taxon>Psathyrellaceae</taxon>
        <taxon>Coprinellus</taxon>
    </lineage>
</organism>
<keyword evidence="1" id="KW-0472">Membrane</keyword>
<reference evidence="2 3" key="1">
    <citation type="journal article" date="2019" name="Nat. Ecol. Evol.">
        <title>Megaphylogeny resolves global patterns of mushroom evolution.</title>
        <authorList>
            <person name="Varga T."/>
            <person name="Krizsan K."/>
            <person name="Foldi C."/>
            <person name="Dima B."/>
            <person name="Sanchez-Garcia M."/>
            <person name="Sanchez-Ramirez S."/>
            <person name="Szollosi G.J."/>
            <person name="Szarkandi J.G."/>
            <person name="Papp V."/>
            <person name="Albert L."/>
            <person name="Andreopoulos W."/>
            <person name="Angelini C."/>
            <person name="Antonin V."/>
            <person name="Barry K.W."/>
            <person name="Bougher N.L."/>
            <person name="Buchanan P."/>
            <person name="Buyck B."/>
            <person name="Bense V."/>
            <person name="Catcheside P."/>
            <person name="Chovatia M."/>
            <person name="Cooper J."/>
            <person name="Damon W."/>
            <person name="Desjardin D."/>
            <person name="Finy P."/>
            <person name="Geml J."/>
            <person name="Haridas S."/>
            <person name="Hughes K."/>
            <person name="Justo A."/>
            <person name="Karasinski D."/>
            <person name="Kautmanova I."/>
            <person name="Kiss B."/>
            <person name="Kocsube S."/>
            <person name="Kotiranta H."/>
            <person name="LaButti K.M."/>
            <person name="Lechner B.E."/>
            <person name="Liimatainen K."/>
            <person name="Lipzen A."/>
            <person name="Lukacs Z."/>
            <person name="Mihaltcheva S."/>
            <person name="Morgado L.N."/>
            <person name="Niskanen T."/>
            <person name="Noordeloos M.E."/>
            <person name="Ohm R.A."/>
            <person name="Ortiz-Santana B."/>
            <person name="Ovrebo C."/>
            <person name="Racz N."/>
            <person name="Riley R."/>
            <person name="Savchenko A."/>
            <person name="Shiryaev A."/>
            <person name="Soop K."/>
            <person name="Spirin V."/>
            <person name="Szebenyi C."/>
            <person name="Tomsovsky M."/>
            <person name="Tulloss R.E."/>
            <person name="Uehling J."/>
            <person name="Grigoriev I.V."/>
            <person name="Vagvolgyi C."/>
            <person name="Papp T."/>
            <person name="Martin F.M."/>
            <person name="Miettinen O."/>
            <person name="Hibbett D.S."/>
            <person name="Nagy L.G."/>
        </authorList>
    </citation>
    <scope>NUCLEOTIDE SEQUENCE [LARGE SCALE GENOMIC DNA]</scope>
    <source>
        <strain evidence="2 3">FP101781</strain>
    </source>
</reference>